<dbReference type="EMBL" id="CAJVPT010051366">
    <property type="protein sequence ID" value="CAG8747682.1"/>
    <property type="molecule type" value="Genomic_DNA"/>
</dbReference>
<evidence type="ECO:0000313" key="2">
    <source>
        <dbReference type="Proteomes" id="UP000789525"/>
    </source>
</evidence>
<name>A0ACA9QFC3_9GLOM</name>
<reference evidence="1" key="1">
    <citation type="submission" date="2021-06" db="EMBL/GenBank/DDBJ databases">
        <authorList>
            <person name="Kallberg Y."/>
            <person name="Tangrot J."/>
            <person name="Rosling A."/>
        </authorList>
    </citation>
    <scope>NUCLEOTIDE SEQUENCE</scope>
    <source>
        <strain evidence="1">CL356</strain>
    </source>
</reference>
<evidence type="ECO:0000313" key="1">
    <source>
        <dbReference type="EMBL" id="CAG8747682.1"/>
    </source>
</evidence>
<proteinExistence type="predicted"/>
<feature type="non-terminal residue" evidence="1">
    <location>
        <position position="1"/>
    </location>
</feature>
<dbReference type="Proteomes" id="UP000789525">
    <property type="component" value="Unassembled WGS sequence"/>
</dbReference>
<gene>
    <name evidence="1" type="ORF">ACOLOM_LOCUS12529</name>
</gene>
<accession>A0ACA9QFC3</accession>
<feature type="non-terminal residue" evidence="1">
    <location>
        <position position="295"/>
    </location>
</feature>
<organism evidence="1 2">
    <name type="scientific">Acaulospora colombiana</name>
    <dbReference type="NCBI Taxonomy" id="27376"/>
    <lineage>
        <taxon>Eukaryota</taxon>
        <taxon>Fungi</taxon>
        <taxon>Fungi incertae sedis</taxon>
        <taxon>Mucoromycota</taxon>
        <taxon>Glomeromycotina</taxon>
        <taxon>Glomeromycetes</taxon>
        <taxon>Diversisporales</taxon>
        <taxon>Acaulosporaceae</taxon>
        <taxon>Acaulospora</taxon>
    </lineage>
</organism>
<keyword evidence="2" id="KW-1185">Reference proteome</keyword>
<sequence length="295" mass="32323">SPYIRGLLRARRTPTIPTTSNQLLARLSIMSRTKVVQLGAAGNLGTPVFDALVREQKFDITVVARTTSSFTTSDPSVKVAKIDYNDKQQLVDALRGNEIALITLGDLSTLEQNSKLIIDAAIEAGVKKVIPSEYGNDLVNPPGNQHQIFSAKLNTAAYLREKAEAGLIEYTLVTTGPFFDWGLKHEFLGFDFPNRKATIWSGGNDKINATTLDSIARTVVYLVANPKSYTNTDVRVHDFFVSQNEILAIAEEETGSKFTIDNQDIEELLKTAGAGLAKGDYSLFNIYSVVKGNVF</sequence>
<protein>
    <submittedName>
        <fullName evidence="1">14358_t:CDS:1</fullName>
    </submittedName>
</protein>
<comment type="caution">
    <text evidence="1">The sequence shown here is derived from an EMBL/GenBank/DDBJ whole genome shotgun (WGS) entry which is preliminary data.</text>
</comment>